<accession>A0ABS0H0S1</accession>
<proteinExistence type="predicted"/>
<keyword evidence="1" id="KW-0472">Membrane</keyword>
<name>A0ABS0H0S1_9ACTN</name>
<dbReference type="EMBL" id="JADPUN010000216">
    <property type="protein sequence ID" value="MBF9132063.1"/>
    <property type="molecule type" value="Genomic_DNA"/>
</dbReference>
<feature type="transmembrane region" description="Helical" evidence="1">
    <location>
        <begin position="60"/>
        <end position="79"/>
    </location>
</feature>
<keyword evidence="3" id="KW-1185">Reference proteome</keyword>
<keyword evidence="1" id="KW-1133">Transmembrane helix</keyword>
<keyword evidence="1" id="KW-0812">Transmembrane</keyword>
<evidence type="ECO:0000313" key="2">
    <source>
        <dbReference type="EMBL" id="MBF9132063.1"/>
    </source>
</evidence>
<evidence type="ECO:0000256" key="1">
    <source>
        <dbReference type="SAM" id="Phobius"/>
    </source>
</evidence>
<comment type="caution">
    <text evidence="2">The sequence shown here is derived from an EMBL/GenBank/DDBJ whole genome shotgun (WGS) entry which is preliminary data.</text>
</comment>
<evidence type="ECO:0000313" key="3">
    <source>
        <dbReference type="Proteomes" id="UP000638560"/>
    </source>
</evidence>
<dbReference type="Proteomes" id="UP000638560">
    <property type="component" value="Unassembled WGS sequence"/>
</dbReference>
<sequence length="114" mass="11985">MTKPRSPLAGFWALLVGGVLLTMLTVALQPATDVRGCSNYGGSGNGSAFSNEIWDLNYPLLLLVWLLAVVVEQLLPITWDGRKAGPIVARALLAVTLALTASCGAGVKLLLLCH</sequence>
<organism evidence="2 3">
    <name type="scientific">Plantactinospora alkalitolerans</name>
    <dbReference type="NCBI Taxonomy" id="2789879"/>
    <lineage>
        <taxon>Bacteria</taxon>
        <taxon>Bacillati</taxon>
        <taxon>Actinomycetota</taxon>
        <taxon>Actinomycetes</taxon>
        <taxon>Micromonosporales</taxon>
        <taxon>Micromonosporaceae</taxon>
        <taxon>Plantactinospora</taxon>
    </lineage>
</organism>
<protein>
    <submittedName>
        <fullName evidence="2">Uncharacterized protein</fullName>
    </submittedName>
</protein>
<gene>
    <name evidence="2" type="ORF">I0C86_24315</name>
</gene>
<feature type="transmembrane region" description="Helical" evidence="1">
    <location>
        <begin position="91"/>
        <end position="111"/>
    </location>
</feature>
<reference evidence="2 3" key="1">
    <citation type="submission" date="2020-11" db="EMBL/GenBank/DDBJ databases">
        <title>A novel isolate from a Black sea contaminated sediment with potential to produce alkanes: Plantactinospora alkalitolerans sp. nov.</title>
        <authorList>
            <person name="Carro L."/>
            <person name="Veyisoglu A."/>
            <person name="Guven K."/>
            <person name="Schumann P."/>
            <person name="Klenk H.-P."/>
            <person name="Sahin N."/>
        </authorList>
    </citation>
    <scope>NUCLEOTIDE SEQUENCE [LARGE SCALE GENOMIC DNA]</scope>
    <source>
        <strain evidence="2 3">S1510</strain>
    </source>
</reference>